<sequence length="485" mass="52418">MDFLNNPNTSGLGVAGDMGQEELVALQKSLQAGYGSDMNDLSGGSALRIQSLDTTLQATVQDNQHFALFNALPKPKATAVLDEWTEQSDIGGFLGDSFNDQDGAASETSGQYDRRIGRVKYMTTYRKIPIVLQTQNNIADAVSLETINGSKQLLTSIEFSLFEGNDLVLPKSFQGIRQQIESLGSADHVIDMRGSSLDSIDPITKAAETVFGFGNFGKITDLYLPPSVQTDLNNNLDPAFRVALDNSPNSVAVGTNVRAIQTSYGAIATKNDVFIRDEKMQKVFQLRSQTQLQISAKNVDLKPASFTAVAAAQGGSDSYWEASHAGAYVYWITGVNHNGESQAITAAAVTAVAGGKVTLTIKSSASGTETGYVIYRGRKDGTADITDVREMVKVPKNTGGDTVYVDINREIPGTTCSYALNLSPSDHAIAWRQFLPMMKIPMAAVNSPIIPWLQMICGYLRITKRNQHVVIKNIVPRGAAWKPFG</sequence>
<organism evidence="1">
    <name type="scientific">Pseudomonas phage Touem01</name>
    <dbReference type="NCBI Taxonomy" id="3138548"/>
    <lineage>
        <taxon>Viruses</taxon>
    </lineage>
</organism>
<evidence type="ECO:0000313" key="1">
    <source>
        <dbReference type="EMBL" id="XAI70586.1"/>
    </source>
</evidence>
<accession>A0AAU6W1N1</accession>
<reference evidence="1" key="1">
    <citation type="journal article" date="2024" name="J. Gen. Virol.">
        <title>Novel phages of Pseudomonas syringae unveil numerous potential auxiliary metabolic genes.</title>
        <authorList>
            <person name="Feltin C."/>
            <person name="Garneau J.R."/>
            <person name="Morris C.E."/>
            <person name="Berard A."/>
            <person name="Torres-Barcelo C."/>
        </authorList>
    </citation>
    <scope>NUCLEOTIDE SEQUENCE</scope>
</reference>
<dbReference type="EMBL" id="PP179325">
    <property type="protein sequence ID" value="XAI70586.1"/>
    <property type="molecule type" value="Genomic_DNA"/>
</dbReference>
<name>A0AAU6W1N1_9VIRU</name>
<gene>
    <name evidence="1" type="ORF">Touem01_00057</name>
</gene>
<protein>
    <submittedName>
        <fullName evidence="1">Major capsid protein</fullName>
    </submittedName>
</protein>
<proteinExistence type="predicted"/>